<evidence type="ECO:0000313" key="1">
    <source>
        <dbReference type="EMBL" id="VVT29784.1"/>
    </source>
</evidence>
<dbReference type="AlphaFoldDB" id="A0A5E8AEE4"/>
<organism evidence="1 2">
    <name type="scientific">Sphingomonas aurantiaca</name>
    <dbReference type="NCBI Taxonomy" id="185949"/>
    <lineage>
        <taxon>Bacteria</taxon>
        <taxon>Pseudomonadati</taxon>
        <taxon>Pseudomonadota</taxon>
        <taxon>Alphaproteobacteria</taxon>
        <taxon>Sphingomonadales</taxon>
        <taxon>Sphingomonadaceae</taxon>
        <taxon>Sphingomonas</taxon>
    </lineage>
</organism>
<evidence type="ECO:0000313" key="2">
    <source>
        <dbReference type="Proteomes" id="UP000326857"/>
    </source>
</evidence>
<gene>
    <name evidence="1" type="ORF">SPHINGO391_510175</name>
</gene>
<dbReference type="EMBL" id="CABVLI010000047">
    <property type="protein sequence ID" value="VVT29784.1"/>
    <property type="molecule type" value="Genomic_DNA"/>
</dbReference>
<name>A0A5E8AEE4_9SPHN</name>
<protein>
    <submittedName>
        <fullName evidence="1">Uncharacterized protein</fullName>
    </submittedName>
</protein>
<accession>A0A5E8AEE4</accession>
<sequence>MGMTRITDARITFIAGDCFTDHLEEGYADDIAFTDGWAYDDHYNQVRGAGHPDYEMAWRDSQKSSFWRHYLGDSPGNVPAETAWKQFVPLRLIEDHGVVETDRGERVLVDAFGYQFGMVVAITVHVAKHSDFTIDSWVDRLRELRLGRAFQIDGRPATLTETLSRLLDDIRQEAFPHVASGTRSAEPISVNMVLQAADGEPAQAVDTVLQRQLHAVTAWPADWRNAVLPPIGQEPAFLAMRGRNQVPGDALYAAPNGRTAWRPGLFRRHRPQDGPQRRHTLSCLGHNLVAGAVQTEMLRLLAVRVANVPATRRHLDMGILRRVGWKLDQLRRGKGTYRSSSVKLHVEEASSRAEVNDLLAAADAPLIPNP</sequence>
<reference evidence="1 2" key="1">
    <citation type="submission" date="2019-09" db="EMBL/GenBank/DDBJ databases">
        <authorList>
            <person name="Dittami M. S."/>
        </authorList>
    </citation>
    <scope>NUCLEOTIDE SEQUENCE [LARGE SCALE GENOMIC DNA]</scope>
    <source>
        <strain evidence="1">SPHINGO391</strain>
    </source>
</reference>
<proteinExistence type="predicted"/>
<dbReference type="Proteomes" id="UP000326857">
    <property type="component" value="Unassembled WGS sequence"/>
</dbReference>